<evidence type="ECO:0000259" key="10">
    <source>
        <dbReference type="PROSITE" id="PS51898"/>
    </source>
</evidence>
<evidence type="ECO:0000256" key="8">
    <source>
        <dbReference type="ARBA" id="ARBA00023195"/>
    </source>
</evidence>
<organism evidence="12">
    <name type="scientific">uncultured Caudovirales phage</name>
    <dbReference type="NCBI Taxonomy" id="2100421"/>
    <lineage>
        <taxon>Viruses</taxon>
        <taxon>Duplodnaviria</taxon>
        <taxon>Heunggongvirae</taxon>
        <taxon>Uroviricota</taxon>
        <taxon>Caudoviricetes</taxon>
        <taxon>Peduoviridae</taxon>
        <taxon>Maltschvirus</taxon>
        <taxon>Maltschvirus maltsch</taxon>
    </lineage>
</organism>
<feature type="domain" description="Core-binding (CB)" evidence="11">
    <location>
        <begin position="11"/>
        <end position="87"/>
    </location>
</feature>
<feature type="domain" description="Tyr recombinase" evidence="10">
    <location>
        <begin position="108"/>
        <end position="267"/>
    </location>
</feature>
<keyword evidence="6 9" id="KW-0238">DNA-binding</keyword>
<dbReference type="Gene3D" id="1.10.150.130">
    <property type="match status" value="1"/>
</dbReference>
<dbReference type="Pfam" id="PF00589">
    <property type="entry name" value="Phage_integrase"/>
    <property type="match status" value="1"/>
</dbReference>
<proteinExistence type="inferred from homology"/>
<dbReference type="GO" id="GO:0016740">
    <property type="term" value="F:transferase activity"/>
    <property type="evidence" value="ECO:0007669"/>
    <property type="project" value="UniProtKB-KW"/>
</dbReference>
<keyword evidence="7" id="KW-0233">DNA recombination</keyword>
<keyword evidence="8" id="KW-1179">Viral genome integration</keyword>
<dbReference type="InterPro" id="IPR013762">
    <property type="entry name" value="Integrase-like_cat_sf"/>
</dbReference>
<dbReference type="GO" id="GO:0015074">
    <property type="term" value="P:DNA integration"/>
    <property type="evidence" value="ECO:0007669"/>
    <property type="project" value="UniProtKB-KW"/>
</dbReference>
<dbReference type="PROSITE" id="PS51898">
    <property type="entry name" value="TYR_RECOMBINASE"/>
    <property type="match status" value="1"/>
</dbReference>
<dbReference type="InterPro" id="IPR011010">
    <property type="entry name" value="DNA_brk_join_enz"/>
</dbReference>
<dbReference type="PROSITE" id="PS51900">
    <property type="entry name" value="CB"/>
    <property type="match status" value="1"/>
</dbReference>
<evidence type="ECO:0000256" key="9">
    <source>
        <dbReference type="PROSITE-ProRule" id="PRU01248"/>
    </source>
</evidence>
<evidence type="ECO:0000256" key="6">
    <source>
        <dbReference type="ARBA" id="ARBA00023125"/>
    </source>
</evidence>
<dbReference type="GO" id="GO:0003677">
    <property type="term" value="F:DNA binding"/>
    <property type="evidence" value="ECO:0007669"/>
    <property type="project" value="UniProtKB-UniRule"/>
</dbReference>
<comment type="similarity">
    <text evidence="1">Belongs to the 'phage' integrase family.</text>
</comment>
<keyword evidence="4" id="KW-0378">Hydrolase</keyword>
<dbReference type="EMBL" id="LR798244">
    <property type="protein sequence ID" value="CAB5216953.1"/>
    <property type="molecule type" value="Genomic_DNA"/>
</dbReference>
<evidence type="ECO:0000256" key="3">
    <source>
        <dbReference type="ARBA" id="ARBA00022679"/>
    </source>
</evidence>
<sequence>MFTPNPTSSGEYMNTVISQWLDTYRAAGKATSTIRNRASYVHMMAKETNPLTITPQELQHYLASRDLSPEGRKSMVVALRSFYRWAYRRQLTAIDLSLELPSVTVPMGTPKPIPAVILARARAVADPETLLMLDLGALAGLRLHEIAAVHSDNISDFGLRVKGKGGRVRTVPIHPRLKERLAAVDGWAFPSSRRTGAHSSPDYVASRIEAVIEPPYTTHSLRHYFATSVYRGTHDLRSVQTLLGHASIETTQRYVLVDQDALNAAVLSVA</sequence>
<dbReference type="GO" id="GO:0044826">
    <property type="term" value="P:viral genome integration into host DNA"/>
    <property type="evidence" value="ECO:0007669"/>
    <property type="project" value="UniProtKB-KW"/>
</dbReference>
<keyword evidence="8" id="KW-1160">Virus entry into host cell</keyword>
<evidence type="ECO:0000256" key="5">
    <source>
        <dbReference type="ARBA" id="ARBA00022908"/>
    </source>
</evidence>
<dbReference type="GO" id="GO:0016787">
    <property type="term" value="F:hydrolase activity"/>
    <property type="evidence" value="ECO:0007669"/>
    <property type="project" value="UniProtKB-KW"/>
</dbReference>
<evidence type="ECO:0000313" key="12">
    <source>
        <dbReference type="EMBL" id="CAB5216953.1"/>
    </source>
</evidence>
<name>A0A6J7WQ52_9CAUD</name>
<evidence type="ECO:0000256" key="2">
    <source>
        <dbReference type="ARBA" id="ARBA00016082"/>
    </source>
</evidence>
<dbReference type="GO" id="GO:0006310">
    <property type="term" value="P:DNA recombination"/>
    <property type="evidence" value="ECO:0007669"/>
    <property type="project" value="UniProtKB-KW"/>
</dbReference>
<dbReference type="PANTHER" id="PTHR30349">
    <property type="entry name" value="PHAGE INTEGRASE-RELATED"/>
    <property type="match status" value="1"/>
</dbReference>
<dbReference type="InterPro" id="IPR044068">
    <property type="entry name" value="CB"/>
</dbReference>
<dbReference type="InterPro" id="IPR002104">
    <property type="entry name" value="Integrase_catalytic"/>
</dbReference>
<gene>
    <name evidence="12" type="ORF">UFOVP199_17</name>
</gene>
<keyword evidence="5" id="KW-0229">DNA integration</keyword>
<accession>A0A6J7WQ52</accession>
<dbReference type="PANTHER" id="PTHR30349:SF64">
    <property type="entry name" value="PROPHAGE INTEGRASE INTD-RELATED"/>
    <property type="match status" value="1"/>
</dbReference>
<evidence type="ECO:0000259" key="11">
    <source>
        <dbReference type="PROSITE" id="PS51900"/>
    </source>
</evidence>
<dbReference type="Gene3D" id="1.10.443.10">
    <property type="entry name" value="Intergrase catalytic core"/>
    <property type="match status" value="1"/>
</dbReference>
<dbReference type="InterPro" id="IPR010998">
    <property type="entry name" value="Integrase_recombinase_N"/>
</dbReference>
<dbReference type="InterPro" id="IPR050090">
    <property type="entry name" value="Tyrosine_recombinase_XerCD"/>
</dbReference>
<dbReference type="SUPFAM" id="SSF56349">
    <property type="entry name" value="DNA breaking-rejoining enzymes"/>
    <property type="match status" value="1"/>
</dbReference>
<keyword evidence="3" id="KW-0808">Transferase</keyword>
<evidence type="ECO:0000256" key="1">
    <source>
        <dbReference type="ARBA" id="ARBA00008857"/>
    </source>
</evidence>
<evidence type="ECO:0000256" key="7">
    <source>
        <dbReference type="ARBA" id="ARBA00023172"/>
    </source>
</evidence>
<reference evidence="12" key="1">
    <citation type="submission" date="2020-05" db="EMBL/GenBank/DDBJ databases">
        <authorList>
            <person name="Chiriac C."/>
            <person name="Salcher M."/>
            <person name="Ghai R."/>
            <person name="Kavagutti S V."/>
        </authorList>
    </citation>
    <scope>NUCLEOTIDE SEQUENCE</scope>
</reference>
<protein>
    <recommendedName>
        <fullName evidence="2">Integrase</fullName>
    </recommendedName>
</protein>
<dbReference type="GO" id="GO:0075713">
    <property type="term" value="P:establishment of integrated proviral latency"/>
    <property type="evidence" value="ECO:0007669"/>
    <property type="project" value="UniProtKB-KW"/>
</dbReference>
<evidence type="ECO:0000256" key="4">
    <source>
        <dbReference type="ARBA" id="ARBA00022801"/>
    </source>
</evidence>